<dbReference type="EMBL" id="LATL02000288">
    <property type="protein sequence ID" value="KKD39940.1"/>
    <property type="molecule type" value="Genomic_DNA"/>
</dbReference>
<dbReference type="SFLD" id="SFLDG01142">
    <property type="entry name" value="C2.B.2:_Mannosyl-3-phosphoglyc"/>
    <property type="match status" value="1"/>
</dbReference>
<dbReference type="GO" id="GO:0000287">
    <property type="term" value="F:magnesium ion binding"/>
    <property type="evidence" value="ECO:0007669"/>
    <property type="project" value="TreeGrafter"/>
</dbReference>
<evidence type="ECO:0000256" key="2">
    <source>
        <dbReference type="ARBA" id="ARBA00022801"/>
    </source>
</evidence>
<keyword evidence="3" id="KW-0460">Magnesium</keyword>
<dbReference type="SFLD" id="SFLDS00003">
    <property type="entry name" value="Haloacid_Dehalogenase"/>
    <property type="match status" value="1"/>
</dbReference>
<dbReference type="PANTHER" id="PTHR10000">
    <property type="entry name" value="PHOSPHOSERINE PHOSPHATASE"/>
    <property type="match status" value="1"/>
</dbReference>
<dbReference type="AlphaFoldDB" id="A0A0F5YP17"/>
<dbReference type="NCBIfam" id="TIGR01484">
    <property type="entry name" value="HAD-SF-IIB"/>
    <property type="match status" value="1"/>
</dbReference>
<name>A0A0F5YP17_9CYAN</name>
<evidence type="ECO:0000313" key="5">
    <source>
        <dbReference type="Proteomes" id="UP000033607"/>
    </source>
</evidence>
<dbReference type="Gene3D" id="3.30.980.20">
    <property type="entry name" value="Putative mannosyl-3-phosphoglycerate phosphatase, domain 2"/>
    <property type="match status" value="1"/>
</dbReference>
<dbReference type="InterPro" id="IPR006381">
    <property type="entry name" value="HAD-SF-IIB-MPGP"/>
</dbReference>
<dbReference type="NCBIfam" id="TIGR01486">
    <property type="entry name" value="HAD-SF-IIB-MPGP"/>
    <property type="match status" value="1"/>
</dbReference>
<dbReference type="SUPFAM" id="SSF56784">
    <property type="entry name" value="HAD-like"/>
    <property type="match status" value="1"/>
</dbReference>
<comment type="caution">
    <text evidence="4">The sequence shown here is derived from an EMBL/GenBank/DDBJ whole genome shotgun (WGS) entry which is preliminary data.</text>
</comment>
<keyword evidence="2" id="KW-0378">Hydrolase</keyword>
<dbReference type="InterPro" id="IPR023214">
    <property type="entry name" value="HAD_sf"/>
</dbReference>
<dbReference type="PANTHER" id="PTHR10000:SF8">
    <property type="entry name" value="HAD SUPERFAMILY HYDROLASE-LIKE, TYPE 3"/>
    <property type="match status" value="1"/>
</dbReference>
<reference evidence="4 5" key="1">
    <citation type="submission" date="2015-06" db="EMBL/GenBank/DDBJ databases">
        <title>Draft genome assembly of filamentous brackish cyanobacterium Limnoraphis robusta strain CS-951.</title>
        <authorList>
            <person name="Willis A."/>
            <person name="Parks M."/>
            <person name="Burford M.A."/>
        </authorList>
    </citation>
    <scope>NUCLEOTIDE SEQUENCE [LARGE SCALE GENOMIC DNA]</scope>
    <source>
        <strain evidence="4 5">CS-951</strain>
    </source>
</reference>
<dbReference type="PROSITE" id="PS01228">
    <property type="entry name" value="COF_1"/>
    <property type="match status" value="1"/>
</dbReference>
<dbReference type="InterPro" id="IPR036412">
    <property type="entry name" value="HAD-like_sf"/>
</dbReference>
<accession>A0A0F5YP17</accession>
<protein>
    <submittedName>
        <fullName evidence="4">Haloacid dehalogenase</fullName>
    </submittedName>
</protein>
<dbReference type="SFLD" id="SFLDG01140">
    <property type="entry name" value="C2.B:_Phosphomannomutase_and_P"/>
    <property type="match status" value="1"/>
</dbReference>
<evidence type="ECO:0000313" key="4">
    <source>
        <dbReference type="EMBL" id="KKD39940.1"/>
    </source>
</evidence>
<dbReference type="GO" id="GO:0051479">
    <property type="term" value="P:mannosylglycerate biosynthetic process"/>
    <property type="evidence" value="ECO:0007669"/>
    <property type="project" value="InterPro"/>
</dbReference>
<gene>
    <name evidence="4" type="ORF">WN50_00605</name>
</gene>
<proteinExistence type="predicted"/>
<dbReference type="OrthoDB" id="193379at2"/>
<dbReference type="Pfam" id="PF08282">
    <property type="entry name" value="Hydrolase_3"/>
    <property type="match status" value="1"/>
</dbReference>
<evidence type="ECO:0000256" key="3">
    <source>
        <dbReference type="ARBA" id="ARBA00022842"/>
    </source>
</evidence>
<dbReference type="GO" id="GO:0005829">
    <property type="term" value="C:cytosol"/>
    <property type="evidence" value="ECO:0007669"/>
    <property type="project" value="TreeGrafter"/>
</dbReference>
<dbReference type="GO" id="GO:0050531">
    <property type="term" value="F:mannosyl-3-phosphoglycerate phosphatase activity"/>
    <property type="evidence" value="ECO:0007669"/>
    <property type="project" value="InterPro"/>
</dbReference>
<dbReference type="InterPro" id="IPR006379">
    <property type="entry name" value="HAD-SF_hydro_IIB"/>
</dbReference>
<organism evidence="4 5">
    <name type="scientific">Limnoraphis robusta CS-951</name>
    <dbReference type="NCBI Taxonomy" id="1637645"/>
    <lineage>
        <taxon>Bacteria</taxon>
        <taxon>Bacillati</taxon>
        <taxon>Cyanobacteriota</taxon>
        <taxon>Cyanophyceae</taxon>
        <taxon>Oscillatoriophycideae</taxon>
        <taxon>Oscillatoriales</taxon>
        <taxon>Sirenicapillariaceae</taxon>
        <taxon>Limnoraphis</taxon>
    </lineage>
</organism>
<dbReference type="RefSeq" id="WP_046276551.1">
    <property type="nucleotide sequence ID" value="NZ_LATL02000288.1"/>
</dbReference>
<sequence>MLLIFTDLDGTLLNSDDYGYEAALPVLKQLQDLNIPVIPVTSKTRSEVEVLREKIGLTDAFIVENGSAVFIPISQQNLASPQTKNWGDYDLMQFGFSYTEARQGLKAVAEALNQPLTGFADLTEAEIHQLTGLAPEDVKRAKDREFTEPFITPKNFTSLEIEQTVNQLGFQVVVGDRFSHLIGQEAGKGKAVQWLIQQYQNHQPDAKIITVGLGNSPNDLAMLEVVEIPIIIPGKKGPHPGLENRGWEVASASGCQGWANVVREISKRLNINLN</sequence>
<dbReference type="Proteomes" id="UP000033607">
    <property type="component" value="Unassembled WGS sequence"/>
</dbReference>
<evidence type="ECO:0000256" key="1">
    <source>
        <dbReference type="ARBA" id="ARBA00022723"/>
    </source>
</evidence>
<dbReference type="Gene3D" id="3.40.50.1000">
    <property type="entry name" value="HAD superfamily/HAD-like"/>
    <property type="match status" value="1"/>
</dbReference>
<keyword evidence="1" id="KW-0479">Metal-binding</keyword>
<dbReference type="PATRIC" id="fig|1637645.4.peg.5689"/>